<sequence length="82" mass="8795">MNPTYDYTTSGFDGFLSRSVDDLPQNNLDSAGPISNSVAFDRNQVSGSLGDTLRLGSIKINGSKGNIIMNDGQNDRLLIGQE</sequence>
<dbReference type="EMBL" id="LR797370">
    <property type="protein sequence ID" value="CAB4210443.1"/>
    <property type="molecule type" value="Genomic_DNA"/>
</dbReference>
<accession>A0A6J5QH06</accession>
<evidence type="ECO:0000313" key="2">
    <source>
        <dbReference type="EMBL" id="CAB4181636.1"/>
    </source>
</evidence>
<dbReference type="EMBL" id="LR798372">
    <property type="protein sequence ID" value="CAB5227193.1"/>
    <property type="molecule type" value="Genomic_DNA"/>
</dbReference>
<dbReference type="EMBL" id="LR796938">
    <property type="protein sequence ID" value="CAB4176123.1"/>
    <property type="molecule type" value="Genomic_DNA"/>
</dbReference>
<evidence type="ECO:0000313" key="5">
    <source>
        <dbReference type="EMBL" id="CAB5227193.1"/>
    </source>
</evidence>
<dbReference type="EMBL" id="LR797263">
    <property type="protein sequence ID" value="CAB4198756.1"/>
    <property type="molecule type" value="Genomic_DNA"/>
</dbReference>
<name>A0A6J5QH06_9CAUD</name>
<evidence type="ECO:0000313" key="4">
    <source>
        <dbReference type="EMBL" id="CAB4210443.1"/>
    </source>
</evidence>
<evidence type="ECO:0000313" key="1">
    <source>
        <dbReference type="EMBL" id="CAB4176123.1"/>
    </source>
</evidence>
<dbReference type="EMBL" id="LR797011">
    <property type="protein sequence ID" value="CAB4181636.1"/>
    <property type="molecule type" value="Genomic_DNA"/>
</dbReference>
<evidence type="ECO:0000313" key="3">
    <source>
        <dbReference type="EMBL" id="CAB4198756.1"/>
    </source>
</evidence>
<reference evidence="2" key="1">
    <citation type="submission" date="2020-05" db="EMBL/GenBank/DDBJ databases">
        <authorList>
            <person name="Chiriac C."/>
            <person name="Salcher M."/>
            <person name="Ghai R."/>
            <person name="Kavagutti S V."/>
        </authorList>
    </citation>
    <scope>NUCLEOTIDE SEQUENCE</scope>
</reference>
<gene>
    <name evidence="2" type="ORF">UFOVP1075_55</name>
    <name evidence="3" type="ORF">UFOVP1312_47</name>
    <name evidence="4" type="ORF">UFOVP1426_11</name>
    <name evidence="5" type="ORF">UFOVP1522_12</name>
    <name evidence="1" type="ORF">UFOVP989_11</name>
</gene>
<protein>
    <submittedName>
        <fullName evidence="2">Uncharacterized protein</fullName>
    </submittedName>
</protein>
<proteinExistence type="predicted"/>
<organism evidence="2">
    <name type="scientific">uncultured Caudovirales phage</name>
    <dbReference type="NCBI Taxonomy" id="2100421"/>
    <lineage>
        <taxon>Viruses</taxon>
        <taxon>Duplodnaviria</taxon>
        <taxon>Heunggongvirae</taxon>
        <taxon>Uroviricota</taxon>
        <taxon>Caudoviricetes</taxon>
        <taxon>Peduoviridae</taxon>
        <taxon>Maltschvirus</taxon>
        <taxon>Maltschvirus maltsch</taxon>
    </lineage>
</organism>